<feature type="signal peptide" evidence="1">
    <location>
        <begin position="1"/>
        <end position="27"/>
    </location>
</feature>
<sequence>MKKFLATLGAAGTLLTGALAFATPAEAASNPYGPKAACGSGYVQVDKHTDRGSVVYLMYNGSSNCVATIKTSNIGRATDTFARLDVKDYGTFHDSGDFKYYAAVKAPAKNTCVKWGGGQGTAWVSPSWGHCG</sequence>
<keyword evidence="1" id="KW-0732">Signal</keyword>
<comment type="caution">
    <text evidence="2">The sequence shown here is derived from an EMBL/GenBank/DDBJ whole genome shotgun (WGS) entry which is preliminary data.</text>
</comment>
<name>A0ABP5ERI6_9ACTN</name>
<gene>
    <name evidence="2" type="ORF">GCM10009799_36600</name>
</gene>
<evidence type="ECO:0000313" key="3">
    <source>
        <dbReference type="Proteomes" id="UP001501585"/>
    </source>
</evidence>
<protein>
    <recommendedName>
        <fullName evidence="4">Spore-associated protein A</fullName>
    </recommendedName>
</protein>
<evidence type="ECO:0000313" key="2">
    <source>
        <dbReference type="EMBL" id="GAA2005809.1"/>
    </source>
</evidence>
<evidence type="ECO:0000256" key="1">
    <source>
        <dbReference type="SAM" id="SignalP"/>
    </source>
</evidence>
<dbReference type="RefSeq" id="WP_344164045.1">
    <property type="nucleotide sequence ID" value="NZ_BAAAPC010000016.1"/>
</dbReference>
<organism evidence="2 3">
    <name type="scientific">Nocardiopsis rhodophaea</name>
    <dbReference type="NCBI Taxonomy" id="280238"/>
    <lineage>
        <taxon>Bacteria</taxon>
        <taxon>Bacillati</taxon>
        <taxon>Actinomycetota</taxon>
        <taxon>Actinomycetes</taxon>
        <taxon>Streptosporangiales</taxon>
        <taxon>Nocardiopsidaceae</taxon>
        <taxon>Nocardiopsis</taxon>
    </lineage>
</organism>
<accession>A0ABP5ERI6</accession>
<reference evidence="3" key="1">
    <citation type="journal article" date="2019" name="Int. J. Syst. Evol. Microbiol.">
        <title>The Global Catalogue of Microorganisms (GCM) 10K type strain sequencing project: providing services to taxonomists for standard genome sequencing and annotation.</title>
        <authorList>
            <consortium name="The Broad Institute Genomics Platform"/>
            <consortium name="The Broad Institute Genome Sequencing Center for Infectious Disease"/>
            <person name="Wu L."/>
            <person name="Ma J."/>
        </authorList>
    </citation>
    <scope>NUCLEOTIDE SEQUENCE [LARGE SCALE GENOMIC DNA]</scope>
    <source>
        <strain evidence="3">JCM 15313</strain>
    </source>
</reference>
<feature type="chain" id="PRO_5045243025" description="Spore-associated protein A" evidence="1">
    <location>
        <begin position="28"/>
        <end position="132"/>
    </location>
</feature>
<dbReference type="Proteomes" id="UP001501585">
    <property type="component" value="Unassembled WGS sequence"/>
</dbReference>
<keyword evidence="3" id="KW-1185">Reference proteome</keyword>
<proteinExistence type="predicted"/>
<evidence type="ECO:0008006" key="4">
    <source>
        <dbReference type="Google" id="ProtNLM"/>
    </source>
</evidence>
<dbReference type="EMBL" id="BAAAPC010000016">
    <property type="protein sequence ID" value="GAA2005809.1"/>
    <property type="molecule type" value="Genomic_DNA"/>
</dbReference>